<dbReference type="InterPro" id="IPR035919">
    <property type="entry name" value="EAL_sf"/>
</dbReference>
<accession>A3IZZ1</accession>
<dbReference type="AlphaFoldDB" id="A3IZZ1"/>
<dbReference type="OrthoDB" id="425396at2"/>
<dbReference type="eggNOG" id="COG5001">
    <property type="taxonomic scope" value="Bacteria"/>
</dbReference>
<dbReference type="CDD" id="cd01948">
    <property type="entry name" value="EAL"/>
    <property type="match status" value="1"/>
</dbReference>
<evidence type="ECO:0000313" key="3">
    <source>
        <dbReference type="Proteomes" id="UP000003781"/>
    </source>
</evidence>
<reference evidence="2 3" key="1">
    <citation type="submission" date="2007-03" db="EMBL/GenBank/DDBJ databases">
        <authorList>
            <person name="Stal L."/>
            <person name="Ferriera S."/>
            <person name="Johnson J."/>
            <person name="Kravitz S."/>
            <person name="Beeson K."/>
            <person name="Sutton G."/>
            <person name="Rogers Y.-H."/>
            <person name="Friedman R."/>
            <person name="Frazier M."/>
            <person name="Venter J.C."/>
        </authorList>
    </citation>
    <scope>NUCLEOTIDE SEQUENCE [LARGE SCALE GENOMIC DNA]</scope>
    <source>
        <strain evidence="2 3">CCY0110</strain>
    </source>
</reference>
<dbReference type="Proteomes" id="UP000003781">
    <property type="component" value="Unassembled WGS sequence"/>
</dbReference>
<feature type="non-terminal residue" evidence="2">
    <location>
        <position position="1"/>
    </location>
</feature>
<dbReference type="EMBL" id="AAXW01000134">
    <property type="protein sequence ID" value="EAZ87954.1"/>
    <property type="molecule type" value="Genomic_DNA"/>
</dbReference>
<dbReference type="PANTHER" id="PTHR33121:SF71">
    <property type="entry name" value="OXYGEN SENSOR PROTEIN DOSP"/>
    <property type="match status" value="1"/>
</dbReference>
<dbReference type="InterPro" id="IPR001633">
    <property type="entry name" value="EAL_dom"/>
</dbReference>
<dbReference type="SUPFAM" id="SSF141868">
    <property type="entry name" value="EAL domain-like"/>
    <property type="match status" value="1"/>
</dbReference>
<organism evidence="2 3">
    <name type="scientific">Crocosphaera chwakensis CCY0110</name>
    <dbReference type="NCBI Taxonomy" id="391612"/>
    <lineage>
        <taxon>Bacteria</taxon>
        <taxon>Bacillati</taxon>
        <taxon>Cyanobacteriota</taxon>
        <taxon>Cyanophyceae</taxon>
        <taxon>Oscillatoriophycideae</taxon>
        <taxon>Chroococcales</taxon>
        <taxon>Aphanothecaceae</taxon>
        <taxon>Crocosphaera</taxon>
        <taxon>Crocosphaera chwakensis</taxon>
    </lineage>
</organism>
<name>A3IZZ1_9CHRO</name>
<dbReference type="PROSITE" id="PS50883">
    <property type="entry name" value="EAL"/>
    <property type="match status" value="1"/>
</dbReference>
<sequence length="158" mass="18144">QQSNLIKKVDEILYLTQLAPKWLELEVTESTFMENVSLAIETLKAFQDMEISISMDDFGTGYSSLAYLKQFPFQTLKIDRSFIQELHNNAQDQAIVAAIITLSRGLNLRVVAEGIETPNQLNILKTLQCEEMQGYFFSPPLSSKQMIKFLKDFEKKRI</sequence>
<evidence type="ECO:0000259" key="1">
    <source>
        <dbReference type="PROSITE" id="PS50883"/>
    </source>
</evidence>
<feature type="domain" description="EAL" evidence="1">
    <location>
        <begin position="1"/>
        <end position="154"/>
    </location>
</feature>
<dbReference type="SMART" id="SM00052">
    <property type="entry name" value="EAL"/>
    <property type="match status" value="1"/>
</dbReference>
<protein>
    <submittedName>
        <fullName evidence="2">Sensory box/GGDEF family protein</fullName>
    </submittedName>
</protein>
<dbReference type="PANTHER" id="PTHR33121">
    <property type="entry name" value="CYCLIC DI-GMP PHOSPHODIESTERASE PDEF"/>
    <property type="match status" value="1"/>
</dbReference>
<gene>
    <name evidence="2" type="ORF">CY0110_27305</name>
</gene>
<dbReference type="Gene3D" id="3.20.20.450">
    <property type="entry name" value="EAL domain"/>
    <property type="match status" value="1"/>
</dbReference>
<evidence type="ECO:0000313" key="2">
    <source>
        <dbReference type="EMBL" id="EAZ87954.1"/>
    </source>
</evidence>
<proteinExistence type="predicted"/>
<dbReference type="InterPro" id="IPR050706">
    <property type="entry name" value="Cyclic-di-GMP_PDE-like"/>
</dbReference>
<comment type="caution">
    <text evidence="2">The sequence shown here is derived from an EMBL/GenBank/DDBJ whole genome shotgun (WGS) entry which is preliminary data.</text>
</comment>
<dbReference type="Pfam" id="PF00563">
    <property type="entry name" value="EAL"/>
    <property type="match status" value="1"/>
</dbReference>
<dbReference type="RefSeq" id="WP_008278955.1">
    <property type="nucleotide sequence ID" value="NZ_AAXW01000134.1"/>
</dbReference>
<dbReference type="GO" id="GO:0071111">
    <property type="term" value="F:cyclic-guanylate-specific phosphodiesterase activity"/>
    <property type="evidence" value="ECO:0007669"/>
    <property type="project" value="InterPro"/>
</dbReference>
<keyword evidence="3" id="KW-1185">Reference proteome</keyword>